<keyword evidence="3" id="KW-1185">Reference proteome</keyword>
<evidence type="ECO:0000313" key="2">
    <source>
        <dbReference type="EMBL" id="SFS88424.1"/>
    </source>
</evidence>
<sequence length="219" mass="24673">MPSPTSTDQQQEQQEVLSIVNRYYRRERISNVLMAVAVASLYLGVYSLTSLLPAAATAALLVVVARAPILQSRGRFRLKTDDSQETIVDAFTGPKPPVLAFLWGLADEVTSNGNTVKYKTYYLFGLRSVEMVVQRQTETTPDGNKRITLDVTANGKPWATYTSILHEQPDHTAIDVEYTSNRRFDLRDLPKQLLARRYRDATLEAQGYTVETRESHFGL</sequence>
<keyword evidence="1" id="KW-1133">Transmembrane helix</keyword>
<dbReference type="AlphaFoldDB" id="A0A1I6TGU6"/>
<accession>A0A1I6TGU6</accession>
<dbReference type="EMBL" id="FOZS01000003">
    <property type="protein sequence ID" value="SFS88424.1"/>
    <property type="molecule type" value="Genomic_DNA"/>
</dbReference>
<dbReference type="Proteomes" id="UP000199199">
    <property type="component" value="Unassembled WGS sequence"/>
</dbReference>
<proteinExistence type="predicted"/>
<organism evidence="2 3">
    <name type="scientific">Halostagnicola kamekurae</name>
    <dbReference type="NCBI Taxonomy" id="619731"/>
    <lineage>
        <taxon>Archaea</taxon>
        <taxon>Methanobacteriati</taxon>
        <taxon>Methanobacteriota</taxon>
        <taxon>Stenosarchaea group</taxon>
        <taxon>Halobacteria</taxon>
        <taxon>Halobacteriales</taxon>
        <taxon>Natrialbaceae</taxon>
        <taxon>Halostagnicola</taxon>
    </lineage>
</organism>
<protein>
    <submittedName>
        <fullName evidence="2">Uncharacterized protein</fullName>
    </submittedName>
</protein>
<feature type="transmembrane region" description="Helical" evidence="1">
    <location>
        <begin position="29"/>
        <end position="45"/>
    </location>
</feature>
<evidence type="ECO:0000313" key="3">
    <source>
        <dbReference type="Proteomes" id="UP000199199"/>
    </source>
</evidence>
<keyword evidence="1" id="KW-0812">Transmembrane</keyword>
<keyword evidence="1" id="KW-0472">Membrane</keyword>
<feature type="transmembrane region" description="Helical" evidence="1">
    <location>
        <begin position="51"/>
        <end position="69"/>
    </location>
</feature>
<evidence type="ECO:0000256" key="1">
    <source>
        <dbReference type="SAM" id="Phobius"/>
    </source>
</evidence>
<name>A0A1I6TGU6_9EURY</name>
<reference evidence="3" key="1">
    <citation type="submission" date="2016-10" db="EMBL/GenBank/DDBJ databases">
        <authorList>
            <person name="Varghese N."/>
            <person name="Submissions S."/>
        </authorList>
    </citation>
    <scope>NUCLEOTIDE SEQUENCE [LARGE SCALE GENOMIC DNA]</scope>
    <source>
        <strain evidence="3">DSM 22427</strain>
    </source>
</reference>
<gene>
    <name evidence="2" type="ORF">SAMN04488556_3108</name>
</gene>